<dbReference type="Gene3D" id="2.60.40.10">
    <property type="entry name" value="Immunoglobulins"/>
    <property type="match status" value="2"/>
</dbReference>
<evidence type="ECO:0000313" key="5">
    <source>
        <dbReference type="EMBL" id="JAA51135.1"/>
    </source>
</evidence>
<dbReference type="SMART" id="SM00407">
    <property type="entry name" value="IGc1"/>
    <property type="match status" value="1"/>
</dbReference>
<dbReference type="FunFam" id="2.60.40.10:FF:000556">
    <property type="entry name" value="Immunoglobulin heavy variable 7-81 (non-functional)"/>
    <property type="match status" value="1"/>
</dbReference>
<dbReference type="EMBL" id="GABZ01002390">
    <property type="protein sequence ID" value="JAA51135.1"/>
    <property type="molecule type" value="mRNA"/>
</dbReference>
<keyword evidence="1" id="KW-0391">Immunity</keyword>
<accession>K9IRB0</accession>
<dbReference type="PANTHER" id="PTHR23266">
    <property type="entry name" value="IMMUNOGLOBULIN HEAVY CHAIN"/>
    <property type="match status" value="1"/>
</dbReference>
<dbReference type="PROSITE" id="PS50835">
    <property type="entry name" value="IG_LIKE"/>
    <property type="match status" value="2"/>
</dbReference>
<dbReference type="AlphaFoldDB" id="K9IRB0"/>
<dbReference type="SMART" id="SM00406">
    <property type="entry name" value="IGv"/>
    <property type="match status" value="1"/>
</dbReference>
<dbReference type="Pfam" id="PF07686">
    <property type="entry name" value="V-set"/>
    <property type="match status" value="1"/>
</dbReference>
<evidence type="ECO:0000256" key="3">
    <source>
        <dbReference type="ARBA" id="ARBA00043265"/>
    </source>
</evidence>
<dbReference type="InterPro" id="IPR013783">
    <property type="entry name" value="Ig-like_fold"/>
</dbReference>
<dbReference type="GO" id="GO:0005886">
    <property type="term" value="C:plasma membrane"/>
    <property type="evidence" value="ECO:0007669"/>
    <property type="project" value="UniProtKB-ARBA"/>
</dbReference>
<dbReference type="GO" id="GO:0019814">
    <property type="term" value="C:immunoglobulin complex"/>
    <property type="evidence" value="ECO:0007669"/>
    <property type="project" value="UniProtKB-KW"/>
</dbReference>
<feature type="non-terminal residue" evidence="5">
    <location>
        <position position="1"/>
    </location>
</feature>
<keyword evidence="3" id="KW-1280">Immunoglobulin</keyword>
<dbReference type="InterPro" id="IPR007110">
    <property type="entry name" value="Ig-like_dom"/>
</dbReference>
<dbReference type="InterPro" id="IPR003597">
    <property type="entry name" value="Ig_C1-set"/>
</dbReference>
<evidence type="ECO:0000256" key="2">
    <source>
        <dbReference type="ARBA" id="ARBA00023130"/>
    </source>
</evidence>
<dbReference type="InterPro" id="IPR050199">
    <property type="entry name" value="IgHV"/>
</dbReference>
<dbReference type="FunFam" id="2.60.40.10:FF:002016">
    <property type="entry name" value="Immunoglobulin heavy constant alpha 2"/>
    <property type="match status" value="1"/>
</dbReference>
<proteinExistence type="evidence at transcript level"/>
<dbReference type="CDD" id="cd04981">
    <property type="entry name" value="IgV_H"/>
    <property type="match status" value="1"/>
</dbReference>
<keyword evidence="2" id="KW-1064">Adaptive immunity</keyword>
<dbReference type="InterPro" id="IPR036179">
    <property type="entry name" value="Ig-like_dom_sf"/>
</dbReference>
<dbReference type="InterPro" id="IPR013106">
    <property type="entry name" value="Ig_V-set"/>
</dbReference>
<dbReference type="GO" id="GO:0005576">
    <property type="term" value="C:extracellular region"/>
    <property type="evidence" value="ECO:0007669"/>
    <property type="project" value="UniProtKB-ARBA"/>
</dbReference>
<feature type="domain" description="Ig-like" evidence="4">
    <location>
        <begin position="135"/>
        <end position="229"/>
    </location>
</feature>
<dbReference type="SUPFAM" id="SSF48726">
    <property type="entry name" value="Immunoglobulin"/>
    <property type="match status" value="2"/>
</dbReference>
<dbReference type="InterPro" id="IPR003599">
    <property type="entry name" value="Ig_sub"/>
</dbReference>
<name>K9IRB0_DESRO</name>
<reference evidence="5" key="1">
    <citation type="submission" date="2012-11" db="EMBL/GenBank/DDBJ databases">
        <title>The Vampirome: Transcriptome and Proteome Analysis of the Submandibular and Accessory Glands of the Vampire Bat and Vector of Human Rabies, Desmodus rotundus.</title>
        <authorList>
            <person name="Francischetti I.M.B."/>
            <person name="Assumpcao T.C.F."/>
            <person name="Ma D."/>
            <person name="Vicente E.C."/>
            <person name="Ribeiro J.M.C."/>
        </authorList>
    </citation>
    <scope>NUCLEOTIDE SEQUENCE</scope>
    <source>
        <tissue evidence="5">Salivary gland</tissue>
    </source>
</reference>
<sequence length="272" mass="29519">LFLVAVATGVHSEVQLLQSGAEVKKPGASVKVSCKASGYTFTSYYIHWVRQAPEQGLEWMGKIFPGDSDTKYAQKFQGRVAMIVDKSTNTAYMELSSLRAEDTAVYYCGSDSGLPGFGFNYWGQGTLVTVSSIDPNSLRSFPLSLQSTDSDGHVVIGCMVQDFFPPESVNVTWDHKGKGTSVMNFPPVHVAGGLYTMSSQLTLPADQCPAKGTQKCHVQHNSSPSQTVDVPCSTGQRLCQGRVGALSFPWWNHIPHWGSPQARVGSHWVPNG</sequence>
<protein>
    <recommendedName>
        <fullName evidence="4">Ig-like domain-containing protein</fullName>
    </recommendedName>
</protein>
<dbReference type="SMART" id="SM00409">
    <property type="entry name" value="IG"/>
    <property type="match status" value="1"/>
</dbReference>
<evidence type="ECO:0000259" key="4">
    <source>
        <dbReference type="PROSITE" id="PS50835"/>
    </source>
</evidence>
<dbReference type="Pfam" id="PF07654">
    <property type="entry name" value="C1-set"/>
    <property type="match status" value="1"/>
</dbReference>
<feature type="domain" description="Ig-like" evidence="4">
    <location>
        <begin position="12"/>
        <end position="108"/>
    </location>
</feature>
<evidence type="ECO:0000256" key="1">
    <source>
        <dbReference type="ARBA" id="ARBA00022859"/>
    </source>
</evidence>
<organism evidence="5">
    <name type="scientific">Desmodus rotundus</name>
    <name type="common">Vampire bat</name>
    <dbReference type="NCBI Taxonomy" id="9430"/>
    <lineage>
        <taxon>Eukaryota</taxon>
        <taxon>Metazoa</taxon>
        <taxon>Chordata</taxon>
        <taxon>Craniata</taxon>
        <taxon>Vertebrata</taxon>
        <taxon>Euteleostomi</taxon>
        <taxon>Mammalia</taxon>
        <taxon>Eutheria</taxon>
        <taxon>Laurasiatheria</taxon>
        <taxon>Chiroptera</taxon>
        <taxon>Yangochiroptera</taxon>
        <taxon>Phyllostomidae</taxon>
        <taxon>Desmodontinae</taxon>
        <taxon>Desmodus</taxon>
    </lineage>
</organism>
<dbReference type="GO" id="GO:0002250">
    <property type="term" value="P:adaptive immune response"/>
    <property type="evidence" value="ECO:0007669"/>
    <property type="project" value="UniProtKB-KW"/>
</dbReference>